<proteinExistence type="predicted"/>
<accession>A0A0F9LFJ0</accession>
<dbReference type="AlphaFoldDB" id="A0A0F9LFJ0"/>
<gene>
    <name evidence="1" type="ORF">LCGC14_1516480</name>
</gene>
<sequence>MAYKIINEGSDFYTVQGVPIFQMHTDRGFPCDEAWMTTAVQNHALLRAGGYRPTIVIGHNRKGGIEKESVGFLDNLVVKGKLLYADLVRIPKAIKEKIVKNAFPNRSVEVLPKSKRILCMALLGGTTPHFSLPQIVFENQEESEWYPYERGNRMFNDEQKKEIYEIVGAAVGETVPEVLMQFLGEPEGEEPTEIFIDPETNEEYTIPAGLAKLLSAGGKVAGKVGGQKGKQAFGKTAGKAIGVVTRNPLKSAAAVGAAGGIIAGRQTDRLERRMNPGRGYSIDEDSGEVTYDGEPLGLVVTYAELAEAGMEVPTTPKRPDALPVPTEAKPKLKIKKAAVGVGAGQDSTLSVAVGDVTGPGFIQPLAREDSDQFAAVAATQDELEAQNYDLHQRLEMVENANSLITEGRRAKEYSVWLTEQKASGVPVGDVTKTVEYMMTQLPEDVENFKQLLLAQPKVAFERLEEVKRFQITDETTLRAEYDANKEVYLSLGVTEEDLSYAKYIRTNRGVGEAVVTG</sequence>
<comment type="caution">
    <text evidence="1">The sequence shown here is derived from an EMBL/GenBank/DDBJ whole genome shotgun (WGS) entry which is preliminary data.</text>
</comment>
<protein>
    <submittedName>
        <fullName evidence="1">Uncharacterized protein</fullName>
    </submittedName>
</protein>
<reference evidence="1" key="1">
    <citation type="journal article" date="2015" name="Nature">
        <title>Complex archaea that bridge the gap between prokaryotes and eukaryotes.</title>
        <authorList>
            <person name="Spang A."/>
            <person name="Saw J.H."/>
            <person name="Jorgensen S.L."/>
            <person name="Zaremba-Niedzwiedzka K."/>
            <person name="Martijn J."/>
            <person name="Lind A.E."/>
            <person name="van Eijk R."/>
            <person name="Schleper C."/>
            <person name="Guy L."/>
            <person name="Ettema T.J."/>
        </authorList>
    </citation>
    <scope>NUCLEOTIDE SEQUENCE</scope>
</reference>
<evidence type="ECO:0000313" key="1">
    <source>
        <dbReference type="EMBL" id="KKM62950.1"/>
    </source>
</evidence>
<name>A0A0F9LFJ0_9ZZZZ</name>
<dbReference type="EMBL" id="LAZR01011194">
    <property type="protein sequence ID" value="KKM62950.1"/>
    <property type="molecule type" value="Genomic_DNA"/>
</dbReference>
<organism evidence="1">
    <name type="scientific">marine sediment metagenome</name>
    <dbReference type="NCBI Taxonomy" id="412755"/>
    <lineage>
        <taxon>unclassified sequences</taxon>
        <taxon>metagenomes</taxon>
        <taxon>ecological metagenomes</taxon>
    </lineage>
</organism>